<dbReference type="PANTHER" id="PTHR43829:SF9">
    <property type="entry name" value="AQUAPORIN-9"/>
    <property type="match status" value="1"/>
</dbReference>
<dbReference type="Proteomes" id="UP000007110">
    <property type="component" value="Unassembled WGS sequence"/>
</dbReference>
<dbReference type="RefSeq" id="XP_792142.4">
    <property type="nucleotide sequence ID" value="XM_787049.5"/>
</dbReference>
<dbReference type="OMA" id="FATFPQP"/>
<keyword evidence="5 8" id="KW-1133">Transmembrane helix</keyword>
<dbReference type="GO" id="GO:0015204">
    <property type="term" value="F:urea transmembrane transporter activity"/>
    <property type="evidence" value="ECO:0000318"/>
    <property type="project" value="GO_Central"/>
</dbReference>
<feature type="transmembrane region" description="Helical" evidence="8">
    <location>
        <begin position="37"/>
        <end position="59"/>
    </location>
</feature>
<keyword evidence="4 7" id="KW-0812">Transmembrane</keyword>
<keyword evidence="6 8" id="KW-0472">Membrane</keyword>
<feature type="transmembrane region" description="Helical" evidence="8">
    <location>
        <begin position="257"/>
        <end position="280"/>
    </location>
</feature>
<evidence type="ECO:0000256" key="6">
    <source>
        <dbReference type="ARBA" id="ARBA00023136"/>
    </source>
</evidence>
<comment type="subcellular location">
    <subcellularLocation>
        <location evidence="1">Membrane</location>
        <topology evidence="1">Multi-pass membrane protein</topology>
    </subcellularLocation>
</comment>
<evidence type="ECO:0000313" key="9">
    <source>
        <dbReference type="EnsemblMetazoa" id="XP_792142"/>
    </source>
</evidence>
<dbReference type="GO" id="GO:0005886">
    <property type="term" value="C:plasma membrane"/>
    <property type="evidence" value="ECO:0000318"/>
    <property type="project" value="GO_Central"/>
</dbReference>
<organism evidence="9 10">
    <name type="scientific">Strongylocentrotus purpuratus</name>
    <name type="common">Purple sea urchin</name>
    <dbReference type="NCBI Taxonomy" id="7668"/>
    <lineage>
        <taxon>Eukaryota</taxon>
        <taxon>Metazoa</taxon>
        <taxon>Echinodermata</taxon>
        <taxon>Eleutherozoa</taxon>
        <taxon>Echinozoa</taxon>
        <taxon>Echinoidea</taxon>
        <taxon>Euechinoidea</taxon>
        <taxon>Echinacea</taxon>
        <taxon>Camarodonta</taxon>
        <taxon>Echinidea</taxon>
        <taxon>Strongylocentrotidae</taxon>
        <taxon>Strongylocentrotus</taxon>
    </lineage>
</organism>
<comment type="similarity">
    <text evidence="2 7">Belongs to the MIP/aquaporin (TC 1.A.8) family.</text>
</comment>
<dbReference type="GO" id="GO:0015793">
    <property type="term" value="P:glycerol transmembrane transport"/>
    <property type="evidence" value="ECO:0000318"/>
    <property type="project" value="GO_Central"/>
</dbReference>
<evidence type="ECO:0000256" key="1">
    <source>
        <dbReference type="ARBA" id="ARBA00004141"/>
    </source>
</evidence>
<evidence type="ECO:0000256" key="7">
    <source>
        <dbReference type="RuleBase" id="RU000477"/>
    </source>
</evidence>
<reference evidence="10" key="1">
    <citation type="submission" date="2015-02" db="EMBL/GenBank/DDBJ databases">
        <title>Genome sequencing for Strongylocentrotus purpuratus.</title>
        <authorList>
            <person name="Murali S."/>
            <person name="Liu Y."/>
            <person name="Vee V."/>
            <person name="English A."/>
            <person name="Wang M."/>
            <person name="Skinner E."/>
            <person name="Han Y."/>
            <person name="Muzny D.M."/>
            <person name="Worley K.C."/>
            <person name="Gibbs R.A."/>
        </authorList>
    </citation>
    <scope>NUCLEOTIDE SEQUENCE</scope>
</reference>
<dbReference type="AlphaFoldDB" id="A0A7M7RDX7"/>
<feature type="transmembrane region" description="Helical" evidence="8">
    <location>
        <begin position="71"/>
        <end position="89"/>
    </location>
</feature>
<dbReference type="SUPFAM" id="SSF81338">
    <property type="entry name" value="Aquaporin-like"/>
    <property type="match status" value="1"/>
</dbReference>
<reference evidence="9" key="2">
    <citation type="submission" date="2021-01" db="UniProtKB">
        <authorList>
            <consortium name="EnsemblMetazoa"/>
        </authorList>
    </citation>
    <scope>IDENTIFICATION</scope>
</reference>
<feature type="transmembrane region" description="Helical" evidence="8">
    <location>
        <begin position="119"/>
        <end position="137"/>
    </location>
</feature>
<feature type="transmembrane region" description="Helical" evidence="8">
    <location>
        <begin position="175"/>
        <end position="192"/>
    </location>
</feature>
<feature type="transmembrane region" description="Helical" evidence="8">
    <location>
        <begin position="204"/>
        <end position="222"/>
    </location>
</feature>
<dbReference type="GO" id="GO:0006833">
    <property type="term" value="P:water transport"/>
    <property type="evidence" value="ECO:0000318"/>
    <property type="project" value="GO_Central"/>
</dbReference>
<dbReference type="Gene3D" id="1.20.1080.10">
    <property type="entry name" value="Glycerol uptake facilitator protein"/>
    <property type="match status" value="1"/>
</dbReference>
<dbReference type="InterPro" id="IPR023271">
    <property type="entry name" value="Aquaporin-like"/>
</dbReference>
<evidence type="ECO:0000256" key="8">
    <source>
        <dbReference type="SAM" id="Phobius"/>
    </source>
</evidence>
<proteinExistence type="inferred from homology"/>
<keyword evidence="10" id="KW-1185">Reference proteome</keyword>
<dbReference type="GO" id="GO:0016323">
    <property type="term" value="C:basolateral plasma membrane"/>
    <property type="evidence" value="ECO:0000318"/>
    <property type="project" value="GO_Central"/>
</dbReference>
<evidence type="ECO:0000256" key="4">
    <source>
        <dbReference type="ARBA" id="ARBA00022692"/>
    </source>
</evidence>
<dbReference type="InterPro" id="IPR000425">
    <property type="entry name" value="MIP"/>
</dbReference>
<dbReference type="GeneID" id="587314"/>
<dbReference type="KEGG" id="spu:587314"/>
<dbReference type="InterPro" id="IPR050363">
    <property type="entry name" value="MIP/Aquaporin"/>
</dbReference>
<protein>
    <submittedName>
        <fullName evidence="9">Uncharacterized protein</fullName>
    </submittedName>
</protein>
<evidence type="ECO:0000256" key="3">
    <source>
        <dbReference type="ARBA" id="ARBA00022448"/>
    </source>
</evidence>
<accession>A0A7M7RDX7</accession>
<dbReference type="EnsemblMetazoa" id="XM_787049">
    <property type="protein sequence ID" value="XP_792142"/>
    <property type="gene ID" value="LOC587314"/>
</dbReference>
<dbReference type="GO" id="GO:0015250">
    <property type="term" value="F:water channel activity"/>
    <property type="evidence" value="ECO:0000318"/>
    <property type="project" value="GO_Central"/>
</dbReference>
<sequence length="368" mass="40097">MCFTGEVLFGIQDKNMGTGKISWKKKILNSLTIRNELGRYLICEFYSTFIVSAFVHAAVAQDVVSRTGSGFNVALAAGMGVMFGIYSGFGVSGGHVNLALSIGIAAIGIFPWRRIPLYFLAELAGGFAGAWVVYRVYEDAFDHFDGGMRQAFGENGTAGIFATFPQPYLSVTTGFLEQVLNTALLLAVIGAMMDRRNNPPPLSFAPFFFGLIVFTILMSYGYNAGAPLNPSIDLSGRLLLAAMGYGKEVWTPGGVHWWWIPILGPAIGSALGSWAYYLAISIHHPPLDVKENATDYNENIELGNKDGMTNNHTAEQNGLTNSTTITLRRRSSDVDQENDIMDDMSRPLSVDALCHNSLQNDATNDIYL</sequence>
<evidence type="ECO:0000313" key="10">
    <source>
        <dbReference type="Proteomes" id="UP000007110"/>
    </source>
</evidence>
<dbReference type="Pfam" id="PF00230">
    <property type="entry name" value="MIP"/>
    <property type="match status" value="1"/>
</dbReference>
<evidence type="ECO:0000256" key="5">
    <source>
        <dbReference type="ARBA" id="ARBA00022989"/>
    </source>
</evidence>
<evidence type="ECO:0000256" key="2">
    <source>
        <dbReference type="ARBA" id="ARBA00006175"/>
    </source>
</evidence>
<dbReference type="OrthoDB" id="3222at2759"/>
<dbReference type="PANTHER" id="PTHR43829">
    <property type="entry name" value="AQUAPORIN OR AQUAGLYCEROPORIN RELATED"/>
    <property type="match status" value="1"/>
</dbReference>
<dbReference type="GO" id="GO:0015254">
    <property type="term" value="F:glycerol channel activity"/>
    <property type="evidence" value="ECO:0000318"/>
    <property type="project" value="GO_Central"/>
</dbReference>
<keyword evidence="3 7" id="KW-0813">Transport</keyword>
<dbReference type="InParanoid" id="A0A7M7RDX7"/>
<name>A0A7M7RDX7_STRPU</name>
<dbReference type="PRINTS" id="PR00783">
    <property type="entry name" value="MINTRINSICP"/>
</dbReference>